<name>A0A9D4F6D7_DREPO</name>
<accession>A0A9D4F6D7</accession>
<organism evidence="2 3">
    <name type="scientific">Dreissena polymorpha</name>
    <name type="common">Zebra mussel</name>
    <name type="synonym">Mytilus polymorpha</name>
    <dbReference type="NCBI Taxonomy" id="45954"/>
    <lineage>
        <taxon>Eukaryota</taxon>
        <taxon>Metazoa</taxon>
        <taxon>Spiralia</taxon>
        <taxon>Lophotrochozoa</taxon>
        <taxon>Mollusca</taxon>
        <taxon>Bivalvia</taxon>
        <taxon>Autobranchia</taxon>
        <taxon>Heteroconchia</taxon>
        <taxon>Euheterodonta</taxon>
        <taxon>Imparidentia</taxon>
        <taxon>Neoheterodontei</taxon>
        <taxon>Myida</taxon>
        <taxon>Dreissenoidea</taxon>
        <taxon>Dreissenidae</taxon>
        <taxon>Dreissena</taxon>
    </lineage>
</organism>
<feature type="region of interest" description="Disordered" evidence="1">
    <location>
        <begin position="19"/>
        <end position="39"/>
    </location>
</feature>
<dbReference type="Proteomes" id="UP000828390">
    <property type="component" value="Unassembled WGS sequence"/>
</dbReference>
<sequence>MLRYIRHSSNITVEYINKGSDNGDNTYSTRNHPKNNTNTIARNRNTAKEYTINRLLVDNCKSL</sequence>
<evidence type="ECO:0000313" key="3">
    <source>
        <dbReference type="Proteomes" id="UP000828390"/>
    </source>
</evidence>
<reference evidence="2" key="2">
    <citation type="submission" date="2020-11" db="EMBL/GenBank/DDBJ databases">
        <authorList>
            <person name="McCartney M.A."/>
            <person name="Auch B."/>
            <person name="Kono T."/>
            <person name="Mallez S."/>
            <person name="Becker A."/>
            <person name="Gohl D.M."/>
            <person name="Silverstein K.A.T."/>
            <person name="Koren S."/>
            <person name="Bechman K.B."/>
            <person name="Herman A."/>
            <person name="Abrahante J.E."/>
            <person name="Garbe J."/>
        </authorList>
    </citation>
    <scope>NUCLEOTIDE SEQUENCE</scope>
    <source>
        <strain evidence="2">Duluth1</strain>
        <tissue evidence="2">Whole animal</tissue>
    </source>
</reference>
<evidence type="ECO:0000256" key="1">
    <source>
        <dbReference type="SAM" id="MobiDB-lite"/>
    </source>
</evidence>
<protein>
    <submittedName>
        <fullName evidence="2">Uncharacterized protein</fullName>
    </submittedName>
</protein>
<keyword evidence="3" id="KW-1185">Reference proteome</keyword>
<feature type="compositionally biased region" description="Polar residues" evidence="1">
    <location>
        <begin position="19"/>
        <end position="30"/>
    </location>
</feature>
<comment type="caution">
    <text evidence="2">The sequence shown here is derived from an EMBL/GenBank/DDBJ whole genome shotgun (WGS) entry which is preliminary data.</text>
</comment>
<evidence type="ECO:0000313" key="2">
    <source>
        <dbReference type="EMBL" id="KAH3791788.1"/>
    </source>
</evidence>
<gene>
    <name evidence="2" type="ORF">DPMN_145278</name>
</gene>
<proteinExistence type="predicted"/>
<reference evidence="2" key="1">
    <citation type="journal article" date="2019" name="bioRxiv">
        <title>The Genome of the Zebra Mussel, Dreissena polymorpha: A Resource for Invasive Species Research.</title>
        <authorList>
            <person name="McCartney M.A."/>
            <person name="Auch B."/>
            <person name="Kono T."/>
            <person name="Mallez S."/>
            <person name="Zhang Y."/>
            <person name="Obille A."/>
            <person name="Becker A."/>
            <person name="Abrahante J.E."/>
            <person name="Garbe J."/>
            <person name="Badalamenti J.P."/>
            <person name="Herman A."/>
            <person name="Mangelson H."/>
            <person name="Liachko I."/>
            <person name="Sullivan S."/>
            <person name="Sone E.D."/>
            <person name="Koren S."/>
            <person name="Silverstein K.A.T."/>
            <person name="Beckman K.B."/>
            <person name="Gohl D.M."/>
        </authorList>
    </citation>
    <scope>NUCLEOTIDE SEQUENCE</scope>
    <source>
        <strain evidence="2">Duluth1</strain>
        <tissue evidence="2">Whole animal</tissue>
    </source>
</reference>
<dbReference type="EMBL" id="JAIWYP010000007">
    <property type="protein sequence ID" value="KAH3791788.1"/>
    <property type="molecule type" value="Genomic_DNA"/>
</dbReference>
<dbReference type="AlphaFoldDB" id="A0A9D4F6D7"/>